<evidence type="ECO:0000256" key="2">
    <source>
        <dbReference type="ARBA" id="ARBA00004776"/>
    </source>
</evidence>
<comment type="cofactor">
    <cofactor evidence="1">
        <name>Zn(2+)</name>
        <dbReference type="ChEBI" id="CHEBI:29105"/>
    </cofactor>
</comment>
<dbReference type="EMBL" id="QFYR01000002">
    <property type="protein sequence ID" value="RAK53023.1"/>
    <property type="molecule type" value="Genomic_DNA"/>
</dbReference>
<organism evidence="13 14">
    <name type="scientific">Phenylobacterium deserti</name>
    <dbReference type="NCBI Taxonomy" id="1914756"/>
    <lineage>
        <taxon>Bacteria</taxon>
        <taxon>Pseudomonadati</taxon>
        <taxon>Pseudomonadota</taxon>
        <taxon>Alphaproteobacteria</taxon>
        <taxon>Caulobacterales</taxon>
        <taxon>Caulobacteraceae</taxon>
        <taxon>Phenylobacterium</taxon>
    </lineage>
</organism>
<comment type="pathway">
    <text evidence="2">Cell wall biogenesis; cell wall polysaccharide biosynthesis.</text>
</comment>
<keyword evidence="5 12" id="KW-0732">Signal</keyword>
<evidence type="ECO:0000256" key="10">
    <source>
        <dbReference type="ARBA" id="ARBA00093448"/>
    </source>
</evidence>
<dbReference type="PANTHER" id="PTHR37425:SF1">
    <property type="entry name" value="OUTER MEMBRANE PROTEIN"/>
    <property type="match status" value="1"/>
</dbReference>
<evidence type="ECO:0000256" key="5">
    <source>
        <dbReference type="ARBA" id="ARBA00022729"/>
    </source>
</evidence>
<evidence type="ECO:0000256" key="8">
    <source>
        <dbReference type="ARBA" id="ARBA00023049"/>
    </source>
</evidence>
<evidence type="ECO:0000256" key="6">
    <source>
        <dbReference type="ARBA" id="ARBA00022801"/>
    </source>
</evidence>
<keyword evidence="8" id="KW-0482">Metalloprotease</keyword>
<dbReference type="PROSITE" id="PS51318">
    <property type="entry name" value="TAT"/>
    <property type="match status" value="1"/>
</dbReference>
<sequence>MLARRGLLRLGAGAVLSAAAMPGVSLAQTLAPQAGPAIRRVALHNLHTGDKFNDVYFERGQYVPDALHAVRRVLRDWRNGEQHEMDERLFDTLNEISTRLDTRQPFQIISGYRSPKTNAMLHAKSSGVASNSQHTHGKAVDVRVPGVELSNLRKAAWDVKAGGVGYYPVSNFVHVDVARVRQWTGA</sequence>
<feature type="chain" id="PRO_5016341316" description="Murein endopeptidase K" evidence="12">
    <location>
        <begin position="28"/>
        <end position="186"/>
    </location>
</feature>
<evidence type="ECO:0000256" key="1">
    <source>
        <dbReference type="ARBA" id="ARBA00001947"/>
    </source>
</evidence>
<evidence type="ECO:0000256" key="12">
    <source>
        <dbReference type="SAM" id="SignalP"/>
    </source>
</evidence>
<gene>
    <name evidence="13" type="ORF">DJ018_11705</name>
</gene>
<dbReference type="GO" id="GO:0006508">
    <property type="term" value="P:proteolysis"/>
    <property type="evidence" value="ECO:0007669"/>
    <property type="project" value="UniProtKB-KW"/>
</dbReference>
<dbReference type="GO" id="GO:0071555">
    <property type="term" value="P:cell wall organization"/>
    <property type="evidence" value="ECO:0007669"/>
    <property type="project" value="UniProtKB-KW"/>
</dbReference>
<evidence type="ECO:0000256" key="3">
    <source>
        <dbReference type="ARBA" id="ARBA00022670"/>
    </source>
</evidence>
<evidence type="ECO:0000256" key="4">
    <source>
        <dbReference type="ARBA" id="ARBA00022723"/>
    </source>
</evidence>
<keyword evidence="14" id="KW-1185">Reference proteome</keyword>
<accession>A0A328ADV8</accession>
<comment type="similarity">
    <text evidence="10">Belongs to the peptidase M15 family.</text>
</comment>
<dbReference type="InterPro" id="IPR010275">
    <property type="entry name" value="MepK"/>
</dbReference>
<evidence type="ECO:0000256" key="7">
    <source>
        <dbReference type="ARBA" id="ARBA00022833"/>
    </source>
</evidence>
<dbReference type="OrthoDB" id="9782994at2"/>
<evidence type="ECO:0000313" key="13">
    <source>
        <dbReference type="EMBL" id="RAK53023.1"/>
    </source>
</evidence>
<name>A0A328ADV8_9CAUL</name>
<dbReference type="InterPro" id="IPR009045">
    <property type="entry name" value="Zn_M74/Hedgehog-like"/>
</dbReference>
<dbReference type="GO" id="GO:0008237">
    <property type="term" value="F:metallopeptidase activity"/>
    <property type="evidence" value="ECO:0007669"/>
    <property type="project" value="UniProtKB-KW"/>
</dbReference>
<reference evidence="14" key="1">
    <citation type="submission" date="2018-05" db="EMBL/GenBank/DDBJ databases">
        <authorList>
            <person name="Li X."/>
        </authorList>
    </citation>
    <scope>NUCLEOTIDE SEQUENCE [LARGE SCALE GENOMIC DNA]</scope>
    <source>
        <strain evidence="14">YIM 73061</strain>
    </source>
</reference>
<protein>
    <recommendedName>
        <fullName evidence="11">Murein endopeptidase K</fullName>
    </recommendedName>
</protein>
<keyword evidence="9" id="KW-0961">Cell wall biogenesis/degradation</keyword>
<dbReference type="AlphaFoldDB" id="A0A328ADV8"/>
<keyword evidence="7" id="KW-0862">Zinc</keyword>
<keyword evidence="6" id="KW-0378">Hydrolase</keyword>
<proteinExistence type="inferred from homology"/>
<comment type="caution">
    <text evidence="13">The sequence shown here is derived from an EMBL/GenBank/DDBJ whole genome shotgun (WGS) entry which is preliminary data.</text>
</comment>
<evidence type="ECO:0000256" key="11">
    <source>
        <dbReference type="ARBA" id="ARBA00093666"/>
    </source>
</evidence>
<dbReference type="PANTHER" id="PTHR37425">
    <property type="match status" value="1"/>
</dbReference>
<dbReference type="Proteomes" id="UP000249725">
    <property type="component" value="Unassembled WGS sequence"/>
</dbReference>
<feature type="signal peptide" evidence="12">
    <location>
        <begin position="1"/>
        <end position="27"/>
    </location>
</feature>
<dbReference type="SUPFAM" id="SSF55166">
    <property type="entry name" value="Hedgehog/DD-peptidase"/>
    <property type="match status" value="1"/>
</dbReference>
<dbReference type="Gene3D" id="3.30.1380.10">
    <property type="match status" value="1"/>
</dbReference>
<keyword evidence="4" id="KW-0479">Metal-binding</keyword>
<dbReference type="CDD" id="cd14844">
    <property type="entry name" value="Zn-DD-carboxypeptidase_like"/>
    <property type="match status" value="1"/>
</dbReference>
<evidence type="ECO:0000313" key="14">
    <source>
        <dbReference type="Proteomes" id="UP000249725"/>
    </source>
</evidence>
<dbReference type="InterPro" id="IPR006311">
    <property type="entry name" value="TAT_signal"/>
</dbReference>
<keyword evidence="3" id="KW-0645">Protease</keyword>
<evidence type="ECO:0000256" key="9">
    <source>
        <dbReference type="ARBA" id="ARBA00023316"/>
    </source>
</evidence>
<dbReference type="Pfam" id="PF05951">
    <property type="entry name" value="Peptidase_M15_2"/>
    <property type="match status" value="1"/>
</dbReference>
<dbReference type="GO" id="GO:0046872">
    <property type="term" value="F:metal ion binding"/>
    <property type="evidence" value="ECO:0007669"/>
    <property type="project" value="UniProtKB-KW"/>
</dbReference>